<keyword evidence="3" id="KW-0479">Metal-binding</keyword>
<evidence type="ECO:0000256" key="1">
    <source>
        <dbReference type="ARBA" id="ARBA00022801"/>
    </source>
</evidence>
<comment type="cofactor">
    <cofactor evidence="3">
        <name>Mg(2+)</name>
        <dbReference type="ChEBI" id="CHEBI:18420"/>
    </cofactor>
    <text evidence="3">Binds 1 Mg(2+) ion per subunit.</text>
</comment>
<comment type="caution">
    <text evidence="5">The sequence shown here is derived from an EMBL/GenBank/DDBJ whole genome shotgun (WGS) entry which is preliminary data.</text>
</comment>
<dbReference type="InterPro" id="IPR002637">
    <property type="entry name" value="RdgB/HAM1"/>
</dbReference>
<dbReference type="Pfam" id="PF01725">
    <property type="entry name" value="Ham1p_like"/>
    <property type="match status" value="1"/>
</dbReference>
<feature type="binding site" evidence="3">
    <location>
        <position position="184"/>
    </location>
    <ligand>
        <name>substrate</name>
    </ligand>
</feature>
<keyword evidence="3" id="KW-0547">Nucleotide-binding</keyword>
<dbReference type="PANTHER" id="PTHR11067:SF9">
    <property type="entry name" value="INOSINE TRIPHOSPHATE PYROPHOSPHATASE"/>
    <property type="match status" value="1"/>
</dbReference>
<keyword evidence="6" id="KW-1185">Reference proteome</keyword>
<proteinExistence type="inferred from homology"/>
<evidence type="ECO:0000256" key="4">
    <source>
        <dbReference type="RuleBase" id="RU003781"/>
    </source>
</evidence>
<feature type="binding site" evidence="3">
    <location>
        <begin position="161"/>
        <end position="164"/>
    </location>
    <ligand>
        <name>substrate</name>
    </ligand>
</feature>
<keyword evidence="1 3" id="KW-0378">Hydrolase</keyword>
<evidence type="ECO:0000313" key="6">
    <source>
        <dbReference type="Proteomes" id="UP000756530"/>
    </source>
</evidence>
<evidence type="ECO:0000256" key="2">
    <source>
        <dbReference type="ARBA" id="ARBA00023080"/>
    </source>
</evidence>
<feature type="binding site" evidence="3">
    <location>
        <position position="46"/>
    </location>
    <ligand>
        <name>Mg(2+)</name>
        <dbReference type="ChEBI" id="CHEBI:18420"/>
    </ligand>
</feature>
<feature type="binding site" evidence="3">
    <location>
        <position position="75"/>
    </location>
    <ligand>
        <name>Mg(2+)</name>
        <dbReference type="ChEBI" id="CHEBI:18420"/>
    </ligand>
</feature>
<comment type="function">
    <text evidence="3">Pyrophosphatase that catalyzes the hydrolysis of nucleoside triphosphates to their monophosphate derivatives, with a high preference for the non-canonical purine nucleotides XTP (xanthosine triphosphate), dITP (deoxyinosine triphosphate) and ITP. Seems to function as a house-cleaning enzyme that removes non-canonical purine nucleotides from the nucleotide pool, thus preventing their incorporation into DNA/RNA and avoiding chromosomal lesions.</text>
</comment>
<comment type="similarity">
    <text evidence="3 4">Belongs to the HAM1 NTPase family.</text>
</comment>
<accession>A0ABS6T6W1</accession>
<dbReference type="RefSeq" id="WP_218393264.1">
    <property type="nucleotide sequence ID" value="NZ_JAHUZE010000003.1"/>
</dbReference>
<dbReference type="HAMAP" id="MF_01405">
    <property type="entry name" value="Non_canon_purine_NTPase"/>
    <property type="match status" value="1"/>
</dbReference>
<dbReference type="CDD" id="cd00515">
    <property type="entry name" value="HAM1"/>
    <property type="match status" value="1"/>
</dbReference>
<dbReference type="EMBL" id="JAHUZE010000003">
    <property type="protein sequence ID" value="MBV7380072.1"/>
    <property type="molecule type" value="Genomic_DNA"/>
</dbReference>
<comment type="subunit">
    <text evidence="3">Homodimer.</text>
</comment>
<comment type="catalytic activity">
    <reaction evidence="3">
        <text>ITP + H2O = IMP + diphosphate + H(+)</text>
        <dbReference type="Rhea" id="RHEA:29399"/>
        <dbReference type="ChEBI" id="CHEBI:15377"/>
        <dbReference type="ChEBI" id="CHEBI:15378"/>
        <dbReference type="ChEBI" id="CHEBI:33019"/>
        <dbReference type="ChEBI" id="CHEBI:58053"/>
        <dbReference type="ChEBI" id="CHEBI:61402"/>
        <dbReference type="EC" id="3.6.1.66"/>
    </reaction>
</comment>
<evidence type="ECO:0000313" key="5">
    <source>
        <dbReference type="EMBL" id="MBV7380072.1"/>
    </source>
</evidence>
<dbReference type="EC" id="3.6.1.66" evidence="3"/>
<evidence type="ECO:0000256" key="3">
    <source>
        <dbReference type="HAMAP-Rule" id="MF_01405"/>
    </source>
</evidence>
<sequence>MTRKFDAETLVIASHNAGKLREISALVAPFGVTCRSAGEYGLAEPDETEDTFAGNARIKAHFAARETGLPALSDDSGIMVDALDGAPGVYTADWAETPNGRDFPMAMQKTWDLLDQRGAPEPRTASFNCTLCIAWPDGHDEIFEGRVSGRLTWPMRGNQGFGYDPIFIPDGHDITFGEMDPSEKHAMSHRAVAFAKLVEGCFDR</sequence>
<comment type="catalytic activity">
    <reaction evidence="3">
        <text>XTP + H2O = XMP + diphosphate + H(+)</text>
        <dbReference type="Rhea" id="RHEA:28610"/>
        <dbReference type="ChEBI" id="CHEBI:15377"/>
        <dbReference type="ChEBI" id="CHEBI:15378"/>
        <dbReference type="ChEBI" id="CHEBI:33019"/>
        <dbReference type="ChEBI" id="CHEBI:57464"/>
        <dbReference type="ChEBI" id="CHEBI:61314"/>
        <dbReference type="EC" id="3.6.1.66"/>
    </reaction>
</comment>
<feature type="binding site" evidence="3">
    <location>
        <position position="76"/>
    </location>
    <ligand>
        <name>substrate</name>
    </ligand>
</feature>
<feature type="binding site" evidence="3">
    <location>
        <begin position="14"/>
        <end position="19"/>
    </location>
    <ligand>
        <name>substrate</name>
    </ligand>
</feature>
<gene>
    <name evidence="5" type="primary">rdgB</name>
    <name evidence="5" type="ORF">KJP28_14165</name>
</gene>
<keyword evidence="3" id="KW-0460">Magnesium</keyword>
<protein>
    <recommendedName>
        <fullName evidence="3">dITP/XTP pyrophosphatase</fullName>
        <ecNumber evidence="3">3.6.1.66</ecNumber>
    </recommendedName>
    <alternativeName>
        <fullName evidence="3">Non-canonical purine NTP pyrophosphatase</fullName>
    </alternativeName>
    <alternativeName>
        <fullName evidence="3">Non-standard purine NTP pyrophosphatase</fullName>
    </alternativeName>
    <alternativeName>
        <fullName evidence="3">Nucleoside-triphosphate diphosphatase</fullName>
    </alternativeName>
    <alternativeName>
        <fullName evidence="3">Nucleoside-triphosphate pyrophosphatase</fullName>
        <shortName evidence="3">NTPase</shortName>
    </alternativeName>
</protein>
<comment type="catalytic activity">
    <reaction evidence="3">
        <text>dITP + H2O = dIMP + diphosphate + H(+)</text>
        <dbReference type="Rhea" id="RHEA:28342"/>
        <dbReference type="ChEBI" id="CHEBI:15377"/>
        <dbReference type="ChEBI" id="CHEBI:15378"/>
        <dbReference type="ChEBI" id="CHEBI:33019"/>
        <dbReference type="ChEBI" id="CHEBI:61194"/>
        <dbReference type="ChEBI" id="CHEBI:61382"/>
        <dbReference type="EC" id="3.6.1.66"/>
    </reaction>
</comment>
<dbReference type="Proteomes" id="UP000756530">
    <property type="component" value="Unassembled WGS sequence"/>
</dbReference>
<dbReference type="NCBIfam" id="TIGR00042">
    <property type="entry name" value="RdgB/HAM1 family non-canonical purine NTP pyrophosphatase"/>
    <property type="match status" value="1"/>
</dbReference>
<name>A0ABS6T6W1_9RHOB</name>
<keyword evidence="2 3" id="KW-0546">Nucleotide metabolism</keyword>
<feature type="active site" description="Proton acceptor" evidence="3">
    <location>
        <position position="75"/>
    </location>
</feature>
<dbReference type="PANTHER" id="PTHR11067">
    <property type="entry name" value="INOSINE TRIPHOSPHATE PYROPHOSPHATASE/HAM1 PROTEIN"/>
    <property type="match status" value="1"/>
</dbReference>
<reference evidence="5 6" key="1">
    <citation type="submission" date="2021-05" db="EMBL/GenBank/DDBJ databases">
        <title>Culturable bacteria isolated from Daya Bay.</title>
        <authorList>
            <person name="Zheng W."/>
            <person name="Yu S."/>
            <person name="Huang Y."/>
        </authorList>
    </citation>
    <scope>NUCLEOTIDE SEQUENCE [LARGE SCALE GENOMIC DNA]</scope>
    <source>
        <strain evidence="5 6">DP4N28-5</strain>
    </source>
</reference>
<organism evidence="5 6">
    <name type="scientific">Maritimibacter dapengensis</name>
    <dbReference type="NCBI Taxonomy" id="2836868"/>
    <lineage>
        <taxon>Bacteria</taxon>
        <taxon>Pseudomonadati</taxon>
        <taxon>Pseudomonadota</taxon>
        <taxon>Alphaproteobacteria</taxon>
        <taxon>Rhodobacterales</taxon>
        <taxon>Roseobacteraceae</taxon>
        <taxon>Maritimibacter</taxon>
    </lineage>
</organism>
<feature type="binding site" evidence="3">
    <location>
        <begin position="189"/>
        <end position="190"/>
    </location>
    <ligand>
        <name>substrate</name>
    </ligand>
</feature>
<dbReference type="InterPro" id="IPR020922">
    <property type="entry name" value="dITP/XTP_pyrophosphatase"/>
</dbReference>